<comment type="similarity">
    <text evidence="5">Belongs to the FMN-dependent alpha-hydroxy acid dehydrogenase family.</text>
</comment>
<dbReference type="GO" id="GO:0004460">
    <property type="term" value="F:L-lactate dehydrogenase (cytochrome) activity"/>
    <property type="evidence" value="ECO:0007669"/>
    <property type="project" value="UniProtKB-EC"/>
</dbReference>
<dbReference type="EMBL" id="JADBED010000001">
    <property type="protein sequence ID" value="MBE1524382.1"/>
    <property type="molecule type" value="Genomic_DNA"/>
</dbReference>
<organism evidence="7 8">
    <name type="scientific">Nesterenkonia lutea</name>
    <dbReference type="NCBI Taxonomy" id="272919"/>
    <lineage>
        <taxon>Bacteria</taxon>
        <taxon>Bacillati</taxon>
        <taxon>Actinomycetota</taxon>
        <taxon>Actinomycetes</taxon>
        <taxon>Micrococcales</taxon>
        <taxon>Micrococcaceae</taxon>
        <taxon>Nesterenkonia</taxon>
    </lineage>
</organism>
<evidence type="ECO:0000313" key="7">
    <source>
        <dbReference type="EMBL" id="MBE1524382.1"/>
    </source>
</evidence>
<dbReference type="SUPFAM" id="SSF51395">
    <property type="entry name" value="FMN-linked oxidoreductases"/>
    <property type="match status" value="1"/>
</dbReference>
<keyword evidence="3" id="KW-0288">FMN</keyword>
<keyword evidence="2" id="KW-0285">Flavoprotein</keyword>
<reference evidence="7 8" key="1">
    <citation type="submission" date="2020-10" db="EMBL/GenBank/DDBJ databases">
        <title>Sequencing the genomes of 1000 actinobacteria strains.</title>
        <authorList>
            <person name="Klenk H.-P."/>
        </authorList>
    </citation>
    <scope>NUCLEOTIDE SEQUENCE [LARGE SCALE GENOMIC DNA]</scope>
    <source>
        <strain evidence="7 8">DSM 15666</strain>
    </source>
</reference>
<dbReference type="CDD" id="cd02809">
    <property type="entry name" value="alpha_hydroxyacid_oxid_FMN"/>
    <property type="match status" value="1"/>
</dbReference>
<dbReference type="PIRSF" id="PIRSF000138">
    <property type="entry name" value="Al-hdrx_acd_dh"/>
    <property type="match status" value="1"/>
</dbReference>
<dbReference type="PROSITE" id="PS51349">
    <property type="entry name" value="FMN_HYDROXY_ACID_DH_2"/>
    <property type="match status" value="1"/>
</dbReference>
<dbReference type="EC" id="1.1.2.3" evidence="7"/>
<evidence type="ECO:0000256" key="1">
    <source>
        <dbReference type="ARBA" id="ARBA00001917"/>
    </source>
</evidence>
<dbReference type="PANTHER" id="PTHR10578:SF107">
    <property type="entry name" value="2-HYDROXYACID OXIDASE 1"/>
    <property type="match status" value="1"/>
</dbReference>
<evidence type="ECO:0000313" key="8">
    <source>
        <dbReference type="Proteomes" id="UP000643525"/>
    </source>
</evidence>
<dbReference type="InterPro" id="IPR000262">
    <property type="entry name" value="FMN-dep_DH"/>
</dbReference>
<protein>
    <submittedName>
        <fullName evidence="7">L-lactate dehydrogenase (Cytochrome)</fullName>
        <ecNumber evidence="7">1.1.2.3</ecNumber>
    </submittedName>
</protein>
<dbReference type="Pfam" id="PF01070">
    <property type="entry name" value="FMN_dh"/>
    <property type="match status" value="1"/>
</dbReference>
<feature type="domain" description="FMN hydroxy acid dehydrogenase" evidence="6">
    <location>
        <begin position="30"/>
        <end position="416"/>
    </location>
</feature>
<evidence type="ECO:0000256" key="2">
    <source>
        <dbReference type="ARBA" id="ARBA00022630"/>
    </source>
</evidence>
<gene>
    <name evidence="7" type="ORF">H4W27_001500</name>
</gene>
<evidence type="ECO:0000256" key="4">
    <source>
        <dbReference type="ARBA" id="ARBA00023002"/>
    </source>
</evidence>
<dbReference type="PANTHER" id="PTHR10578">
    <property type="entry name" value="S -2-HYDROXY-ACID OXIDASE-RELATED"/>
    <property type="match status" value="1"/>
</dbReference>
<comment type="caution">
    <text evidence="7">The sequence shown here is derived from an EMBL/GenBank/DDBJ whole genome shotgun (WGS) entry which is preliminary data.</text>
</comment>
<dbReference type="InterPro" id="IPR012133">
    <property type="entry name" value="Alpha-hydoxy_acid_DH_FMN"/>
</dbReference>
<keyword evidence="8" id="KW-1185">Reference proteome</keyword>
<sequence>MTRMTRRMPQPAELRPLLRFRPLTLERRAARLAAAADMWDLRNIARRRTPKSAFDYADGGAGAELTVRRTREAFDSTELLPRILHSTAAADLTTTIAGGSSALPFGIAPTGFTRFMHAEGEDAGAAAAAAAGIPFCLSTMGTRSLEEIARCGDTATVRNPHGPGRRWFQLYLWKDRERSADLVRRAEANGFDTLLVTVDTPVAGQRFRDVRNGMTIPPQLTLRTVLDASYRPEWWFNFLTTDPLHFASLSNTSTDLSTLINSMFDPTLSLQDLEWLRSIWPGKLLVKGVLTAEDTRRSLEAGADGLVVSNHGGRQLDRAPVSLKALAEVRQEAGPNVEVLLDSGVMSGADIVSALALGADFVLIGRAYLYGLMAGGQQGVARAIALLEEETRVAMMLLGTATIAELQTSGQVRVPWLPHKTGVRPEGIAAHAR</sequence>
<keyword evidence="4 7" id="KW-0560">Oxidoreductase</keyword>
<accession>A0ABR9JFZ7</accession>
<dbReference type="InterPro" id="IPR008259">
    <property type="entry name" value="FMN_hydac_DH_AS"/>
</dbReference>
<proteinExistence type="inferred from homology"/>
<evidence type="ECO:0000256" key="3">
    <source>
        <dbReference type="ARBA" id="ARBA00022643"/>
    </source>
</evidence>
<evidence type="ECO:0000259" key="6">
    <source>
        <dbReference type="PROSITE" id="PS51349"/>
    </source>
</evidence>
<dbReference type="PROSITE" id="PS00557">
    <property type="entry name" value="FMN_HYDROXY_ACID_DH_1"/>
    <property type="match status" value="1"/>
</dbReference>
<dbReference type="Proteomes" id="UP000643525">
    <property type="component" value="Unassembled WGS sequence"/>
</dbReference>
<dbReference type="Gene3D" id="3.20.20.70">
    <property type="entry name" value="Aldolase class I"/>
    <property type="match status" value="1"/>
</dbReference>
<name>A0ABR9JFZ7_9MICC</name>
<dbReference type="InterPro" id="IPR037396">
    <property type="entry name" value="FMN_HAD"/>
</dbReference>
<comment type="cofactor">
    <cofactor evidence="1">
        <name>FMN</name>
        <dbReference type="ChEBI" id="CHEBI:58210"/>
    </cofactor>
</comment>
<evidence type="ECO:0000256" key="5">
    <source>
        <dbReference type="ARBA" id="ARBA00024042"/>
    </source>
</evidence>
<dbReference type="InterPro" id="IPR013785">
    <property type="entry name" value="Aldolase_TIM"/>
</dbReference>